<evidence type="ECO:0000256" key="1">
    <source>
        <dbReference type="SAM" id="MobiDB-lite"/>
    </source>
</evidence>
<organism evidence="2 4">
    <name type="scientific">Giesbergeria anulus</name>
    <dbReference type="NCBI Taxonomy" id="180197"/>
    <lineage>
        <taxon>Bacteria</taxon>
        <taxon>Pseudomonadati</taxon>
        <taxon>Pseudomonadota</taxon>
        <taxon>Betaproteobacteria</taxon>
        <taxon>Burkholderiales</taxon>
        <taxon>Comamonadaceae</taxon>
        <taxon>Giesbergeria</taxon>
    </lineage>
</organism>
<dbReference type="Proteomes" id="UP000199766">
    <property type="component" value="Unassembled WGS sequence"/>
</dbReference>
<dbReference type="RefSeq" id="WP_218144510.1">
    <property type="nucleotide sequence ID" value="NZ_FOGD01000013.1"/>
</dbReference>
<proteinExistence type="predicted"/>
<name>A0A1H9RFH6_9BURK</name>
<dbReference type="STRING" id="180197.SAMN02982919_02855"/>
<feature type="region of interest" description="Disordered" evidence="1">
    <location>
        <begin position="396"/>
        <end position="428"/>
    </location>
</feature>
<feature type="region of interest" description="Disordered" evidence="1">
    <location>
        <begin position="1"/>
        <end position="21"/>
    </location>
</feature>
<dbReference type="EMBL" id="FOGD01000019">
    <property type="protein sequence ID" value="SER84719.1"/>
    <property type="molecule type" value="Genomic_DNA"/>
</dbReference>
<keyword evidence="4" id="KW-1185">Reference proteome</keyword>
<dbReference type="InterPro" id="IPR009279">
    <property type="entry name" value="Portal_Mu"/>
</dbReference>
<evidence type="ECO:0000313" key="4">
    <source>
        <dbReference type="Proteomes" id="UP000199766"/>
    </source>
</evidence>
<sequence>MAKRTQPTRHTPMTAPQRPELDTEFAHRLRDPFEQHYMGVLRTNDPLLLERGNGSVELYRDLKRDGKVFAGLQKRQLALIGKPWQVEPRQKDHAKASADTEVVTTILKACNFDRLCSDLLEALLAGFTVAEIVWTVRDGLVVPARITKRAQRRFVYVQADDQTPPWLHLLTRDNMLTGTPVPERKFIVHRVNPEDDNPYGTGLGLQLFWPVYFKRKGIVAWNKLCDRFGSPTPHGKYPRNAGPKEKGTLADALRAMSNDGYLMTPEGMEIALLESKLSGNVTTQQQLCEYMDDWIGAVLTGQESRASGGGALAAASKERQDVRQDLTQADSDLLSETLNETLLAWICEYNGLEPCLVYRQIKDEDDTKALAEADKIVFDMGFELDEDTVRAKYGEGWHKKKASPSPSTPQNTPSPPNFAEPAAAGGPALDPLQKETKQLLTSTAPVWSGMVEQLQALVAQAKDLAQVQQTLVQAYGHLDSAELVKLMAAALALAELKGMAAVQSEG</sequence>
<evidence type="ECO:0000313" key="2">
    <source>
        <dbReference type="EMBL" id="SER71452.1"/>
    </source>
</evidence>
<reference evidence="2 4" key="1">
    <citation type="submission" date="2016-10" db="EMBL/GenBank/DDBJ databases">
        <authorList>
            <person name="de Groot N.N."/>
        </authorList>
    </citation>
    <scope>NUCLEOTIDE SEQUENCE [LARGE SCALE GENOMIC DNA]</scope>
    <source>
        <strain evidence="2 4">ATCC 35958</strain>
    </source>
</reference>
<gene>
    <name evidence="2" type="ORF">SAMN02982919_02855</name>
    <name evidence="3" type="ORF">SAMN02982919_03138</name>
</gene>
<evidence type="ECO:0000313" key="3">
    <source>
        <dbReference type="EMBL" id="SER84719.1"/>
    </source>
</evidence>
<accession>A0A1H9RFH6</accession>
<dbReference type="AlphaFoldDB" id="A0A1H9RFH6"/>
<protein>
    <submittedName>
        <fullName evidence="2">Mu-like prophage protein gp29</fullName>
    </submittedName>
</protein>
<feature type="compositionally biased region" description="Low complexity" evidence="1">
    <location>
        <begin position="419"/>
        <end position="428"/>
    </location>
</feature>
<dbReference type="Pfam" id="PF06074">
    <property type="entry name" value="Portal_Mu"/>
    <property type="match status" value="1"/>
</dbReference>
<dbReference type="EMBL" id="FOGD01000013">
    <property type="protein sequence ID" value="SER71452.1"/>
    <property type="molecule type" value="Genomic_DNA"/>
</dbReference>